<protein>
    <submittedName>
        <fullName evidence="1">Uncharacterized protein</fullName>
    </submittedName>
</protein>
<reference evidence="1" key="1">
    <citation type="journal article" date="2021" name="Proc. Natl. Acad. Sci. U.S.A.">
        <title>A Catalog of Tens of Thousands of Viruses from Human Metagenomes Reveals Hidden Associations with Chronic Diseases.</title>
        <authorList>
            <person name="Tisza M.J."/>
            <person name="Buck C.B."/>
        </authorList>
    </citation>
    <scope>NUCLEOTIDE SEQUENCE</scope>
    <source>
        <strain evidence="1">CtV3c15</strain>
    </source>
</reference>
<organism evidence="1">
    <name type="scientific">Podoviridae sp. ctV3c15</name>
    <dbReference type="NCBI Taxonomy" id="2826559"/>
    <lineage>
        <taxon>Viruses</taxon>
        <taxon>Duplodnaviria</taxon>
        <taxon>Heunggongvirae</taxon>
        <taxon>Uroviricota</taxon>
        <taxon>Caudoviricetes</taxon>
    </lineage>
</organism>
<evidence type="ECO:0000313" key="1">
    <source>
        <dbReference type="EMBL" id="DAD85028.1"/>
    </source>
</evidence>
<name>A0A8S5MS33_9CAUD</name>
<accession>A0A8S5MS33</accession>
<proteinExistence type="predicted"/>
<dbReference type="EMBL" id="BK014971">
    <property type="protein sequence ID" value="DAD85028.1"/>
    <property type="molecule type" value="Genomic_DNA"/>
</dbReference>
<sequence>MYLCRSAKKLKDKPLYNRVRGHKAIYRECFDKKYLVLSPEEFK</sequence>